<dbReference type="EMBL" id="BJYR01000013">
    <property type="protein sequence ID" value="GEO00134.1"/>
    <property type="molecule type" value="Genomic_DNA"/>
</dbReference>
<dbReference type="AlphaFoldDB" id="A0A512AKC1"/>
<name>A0A512AKC1_9SPHN</name>
<gene>
    <name evidence="1" type="ORF">NSE01_19660</name>
</gene>
<accession>A0A512AKC1</accession>
<proteinExistence type="predicted"/>
<protein>
    <submittedName>
        <fullName evidence="1">Uncharacterized protein</fullName>
    </submittedName>
</protein>
<reference evidence="1 2" key="1">
    <citation type="submission" date="2019-07" db="EMBL/GenBank/DDBJ databases">
        <title>Whole genome shotgun sequence of Novosphingobium sediminis NBRC 106119.</title>
        <authorList>
            <person name="Hosoyama A."/>
            <person name="Uohara A."/>
            <person name="Ohji S."/>
            <person name="Ichikawa N."/>
        </authorList>
    </citation>
    <scope>NUCLEOTIDE SEQUENCE [LARGE SCALE GENOMIC DNA]</scope>
    <source>
        <strain evidence="1 2">NBRC 106119</strain>
    </source>
</reference>
<sequence length="73" mass="8281">MALEGALSLSDKRPRRCSHCLKPARYAAYGGLCERRRVEADRRTIIPCPAAQISLRKERADVTWCNGKLPIQR</sequence>
<evidence type="ECO:0000313" key="1">
    <source>
        <dbReference type="EMBL" id="GEO00134.1"/>
    </source>
</evidence>
<evidence type="ECO:0000313" key="2">
    <source>
        <dbReference type="Proteomes" id="UP000321464"/>
    </source>
</evidence>
<comment type="caution">
    <text evidence="1">The sequence shown here is derived from an EMBL/GenBank/DDBJ whole genome shotgun (WGS) entry which is preliminary data.</text>
</comment>
<keyword evidence="2" id="KW-1185">Reference proteome</keyword>
<dbReference type="Proteomes" id="UP000321464">
    <property type="component" value="Unassembled WGS sequence"/>
</dbReference>
<organism evidence="1 2">
    <name type="scientific">Novosphingobium sediminis</name>
    <dbReference type="NCBI Taxonomy" id="707214"/>
    <lineage>
        <taxon>Bacteria</taxon>
        <taxon>Pseudomonadati</taxon>
        <taxon>Pseudomonadota</taxon>
        <taxon>Alphaproteobacteria</taxon>
        <taxon>Sphingomonadales</taxon>
        <taxon>Sphingomonadaceae</taxon>
        <taxon>Novosphingobium</taxon>
    </lineage>
</organism>